<reference evidence="2 3" key="2">
    <citation type="journal article" date="2017" name="Nature">
        <title>The Apostasia genome and the evolution of orchids.</title>
        <authorList>
            <person name="Zhang G.Q."/>
            <person name="Liu K.W."/>
            <person name="Li Z."/>
            <person name="Lohaus R."/>
            <person name="Hsiao Y.Y."/>
            <person name="Niu S.C."/>
            <person name="Wang J.Y."/>
            <person name="Lin Y.C."/>
            <person name="Xu Q."/>
            <person name="Chen L.J."/>
            <person name="Yoshida K."/>
            <person name="Fujiwara S."/>
            <person name="Wang Z.W."/>
            <person name="Zhang Y.Q."/>
            <person name="Mitsuda N."/>
            <person name="Wang M."/>
            <person name="Liu G.H."/>
            <person name="Pecoraro L."/>
            <person name="Huang H.X."/>
            <person name="Xiao X.J."/>
            <person name="Lin M."/>
            <person name="Wu X.Y."/>
            <person name="Wu W.L."/>
            <person name="Chen Y.Y."/>
            <person name="Chang S.B."/>
            <person name="Sakamoto S."/>
            <person name="Ohme-Takagi M."/>
            <person name="Yagi M."/>
            <person name="Zeng S.J."/>
            <person name="Shen C.Y."/>
            <person name="Yeh C.M."/>
            <person name="Luo Y.B."/>
            <person name="Tsai W.C."/>
            <person name="Van de Peer Y."/>
            <person name="Liu Z.J."/>
        </authorList>
    </citation>
    <scope>NUCLEOTIDE SEQUENCE [LARGE SCALE GENOMIC DNA]</scope>
    <source>
        <tissue evidence="2">The whole plant</tissue>
    </source>
</reference>
<keyword evidence="3" id="KW-1185">Reference proteome</keyword>
<evidence type="ECO:0000256" key="1">
    <source>
        <dbReference type="SAM" id="MobiDB-lite"/>
    </source>
</evidence>
<protein>
    <submittedName>
        <fullName evidence="2">Uncharacterized protein</fullName>
    </submittedName>
</protein>
<evidence type="ECO:0000313" key="3">
    <source>
        <dbReference type="Proteomes" id="UP000233837"/>
    </source>
</evidence>
<gene>
    <name evidence="2" type="ORF">MA16_Dca019185</name>
</gene>
<accession>A0A2I0VYC3</accession>
<feature type="compositionally biased region" description="Polar residues" evidence="1">
    <location>
        <begin position="47"/>
        <end position="65"/>
    </location>
</feature>
<proteinExistence type="predicted"/>
<sequence>MDLYNVDGINKEDKEETLAANGAGKSSFFEEDGEFTKVGRKKGKNILPSTPHSTRAKTSSKPGNG</sequence>
<evidence type="ECO:0000313" key="2">
    <source>
        <dbReference type="EMBL" id="PKU68410.1"/>
    </source>
</evidence>
<dbReference type="EMBL" id="KZ503099">
    <property type="protein sequence ID" value="PKU68410.1"/>
    <property type="molecule type" value="Genomic_DNA"/>
</dbReference>
<reference evidence="2 3" key="1">
    <citation type="journal article" date="2016" name="Sci. Rep.">
        <title>The Dendrobium catenatum Lindl. genome sequence provides insights into polysaccharide synthase, floral development and adaptive evolution.</title>
        <authorList>
            <person name="Zhang G.Q."/>
            <person name="Xu Q."/>
            <person name="Bian C."/>
            <person name="Tsai W.C."/>
            <person name="Yeh C.M."/>
            <person name="Liu K.W."/>
            <person name="Yoshida K."/>
            <person name="Zhang L.S."/>
            <person name="Chang S.B."/>
            <person name="Chen F."/>
            <person name="Shi Y."/>
            <person name="Su Y.Y."/>
            <person name="Zhang Y.Q."/>
            <person name="Chen L.J."/>
            <person name="Yin Y."/>
            <person name="Lin M."/>
            <person name="Huang H."/>
            <person name="Deng H."/>
            <person name="Wang Z.W."/>
            <person name="Zhu S.L."/>
            <person name="Zhao X."/>
            <person name="Deng C."/>
            <person name="Niu S.C."/>
            <person name="Huang J."/>
            <person name="Wang M."/>
            <person name="Liu G.H."/>
            <person name="Yang H.J."/>
            <person name="Xiao X.J."/>
            <person name="Hsiao Y.Y."/>
            <person name="Wu W.L."/>
            <person name="Chen Y.Y."/>
            <person name="Mitsuda N."/>
            <person name="Ohme-Takagi M."/>
            <person name="Luo Y.B."/>
            <person name="Van de Peer Y."/>
            <person name="Liu Z.J."/>
        </authorList>
    </citation>
    <scope>NUCLEOTIDE SEQUENCE [LARGE SCALE GENOMIC DNA]</scope>
    <source>
        <tissue evidence="2">The whole plant</tissue>
    </source>
</reference>
<organism evidence="2 3">
    <name type="scientific">Dendrobium catenatum</name>
    <dbReference type="NCBI Taxonomy" id="906689"/>
    <lineage>
        <taxon>Eukaryota</taxon>
        <taxon>Viridiplantae</taxon>
        <taxon>Streptophyta</taxon>
        <taxon>Embryophyta</taxon>
        <taxon>Tracheophyta</taxon>
        <taxon>Spermatophyta</taxon>
        <taxon>Magnoliopsida</taxon>
        <taxon>Liliopsida</taxon>
        <taxon>Asparagales</taxon>
        <taxon>Orchidaceae</taxon>
        <taxon>Epidendroideae</taxon>
        <taxon>Malaxideae</taxon>
        <taxon>Dendrobiinae</taxon>
        <taxon>Dendrobium</taxon>
    </lineage>
</organism>
<dbReference type="Proteomes" id="UP000233837">
    <property type="component" value="Unassembled WGS sequence"/>
</dbReference>
<name>A0A2I0VYC3_9ASPA</name>
<feature type="region of interest" description="Disordered" evidence="1">
    <location>
        <begin position="35"/>
        <end position="65"/>
    </location>
</feature>
<dbReference type="AlphaFoldDB" id="A0A2I0VYC3"/>